<keyword evidence="2" id="KW-1185">Reference proteome</keyword>
<evidence type="ECO:0000313" key="1">
    <source>
        <dbReference type="EMBL" id="GAA0156813.1"/>
    </source>
</evidence>
<accession>A0AAV3Q2X7</accession>
<comment type="caution">
    <text evidence="1">The sequence shown here is derived from an EMBL/GenBank/DDBJ whole genome shotgun (WGS) entry which is preliminary data.</text>
</comment>
<dbReference type="EMBL" id="BAABME010002952">
    <property type="protein sequence ID" value="GAA0156813.1"/>
    <property type="molecule type" value="Genomic_DNA"/>
</dbReference>
<name>A0AAV3Q2X7_LITER</name>
<dbReference type="AlphaFoldDB" id="A0AAV3Q2X7"/>
<evidence type="ECO:0000313" key="2">
    <source>
        <dbReference type="Proteomes" id="UP001454036"/>
    </source>
</evidence>
<reference evidence="1 2" key="1">
    <citation type="submission" date="2024-01" db="EMBL/GenBank/DDBJ databases">
        <title>The complete chloroplast genome sequence of Lithospermum erythrorhizon: insights into the phylogenetic relationship among Boraginaceae species and the maternal lineages of purple gromwells.</title>
        <authorList>
            <person name="Okada T."/>
            <person name="Watanabe K."/>
        </authorList>
    </citation>
    <scope>NUCLEOTIDE SEQUENCE [LARGE SCALE GENOMIC DNA]</scope>
</reference>
<sequence length="113" mass="13185">MWKDPQDFHEMMCFFSNLGSSMDKCHDVHHVSNIHRLSRPQCSEFRKNVLDRRRNFSSSPSAAFRESSPRMVPASVLLHRLLLQVWVLESFKRCLIKRGSLPSFLPVNFNPLA</sequence>
<protein>
    <submittedName>
        <fullName evidence="1">Uncharacterized protein</fullName>
    </submittedName>
</protein>
<gene>
    <name evidence="1" type="ORF">LIER_14213</name>
</gene>
<organism evidence="1 2">
    <name type="scientific">Lithospermum erythrorhizon</name>
    <name type="common">Purple gromwell</name>
    <name type="synonym">Lithospermum officinale var. erythrorhizon</name>
    <dbReference type="NCBI Taxonomy" id="34254"/>
    <lineage>
        <taxon>Eukaryota</taxon>
        <taxon>Viridiplantae</taxon>
        <taxon>Streptophyta</taxon>
        <taxon>Embryophyta</taxon>
        <taxon>Tracheophyta</taxon>
        <taxon>Spermatophyta</taxon>
        <taxon>Magnoliopsida</taxon>
        <taxon>eudicotyledons</taxon>
        <taxon>Gunneridae</taxon>
        <taxon>Pentapetalae</taxon>
        <taxon>asterids</taxon>
        <taxon>lamiids</taxon>
        <taxon>Boraginales</taxon>
        <taxon>Boraginaceae</taxon>
        <taxon>Boraginoideae</taxon>
        <taxon>Lithospermeae</taxon>
        <taxon>Lithospermum</taxon>
    </lineage>
</organism>
<proteinExistence type="predicted"/>
<dbReference type="Proteomes" id="UP001454036">
    <property type="component" value="Unassembled WGS sequence"/>
</dbReference>